<accession>M1V9V2</accession>
<evidence type="ECO:0000313" key="2">
    <source>
        <dbReference type="EMBL" id="BAM81759.1"/>
    </source>
</evidence>
<dbReference type="GeneID" id="16996052"/>
<dbReference type="GO" id="GO:0003676">
    <property type="term" value="F:nucleic acid binding"/>
    <property type="evidence" value="ECO:0007669"/>
    <property type="project" value="InterPro"/>
</dbReference>
<dbReference type="Pfam" id="PF13358">
    <property type="entry name" value="DDE_3"/>
    <property type="match status" value="1"/>
</dbReference>
<dbReference type="Proteomes" id="UP000007014">
    <property type="component" value="Chromosome 16"/>
</dbReference>
<organism evidence="2 3">
    <name type="scientific">Cyanidioschyzon merolae (strain NIES-3377 / 10D)</name>
    <name type="common">Unicellular red alga</name>
    <dbReference type="NCBI Taxonomy" id="280699"/>
    <lineage>
        <taxon>Eukaryota</taxon>
        <taxon>Rhodophyta</taxon>
        <taxon>Bangiophyceae</taxon>
        <taxon>Cyanidiales</taxon>
        <taxon>Cyanidiaceae</taxon>
        <taxon>Cyanidioschyzon</taxon>
    </lineage>
</organism>
<proteinExistence type="predicted"/>
<feature type="domain" description="Tc1-like transposase DDE" evidence="1">
    <location>
        <begin position="13"/>
        <end position="67"/>
    </location>
</feature>
<gene>
    <name evidence="2" type="ORF">CYME_CMP116C</name>
</gene>
<dbReference type="Gramene" id="CMP116CT">
    <property type="protein sequence ID" value="CMP116CT"/>
    <property type="gene ID" value="CMP116C"/>
</dbReference>
<dbReference type="OrthoDB" id="5379619at2759"/>
<evidence type="ECO:0000313" key="3">
    <source>
        <dbReference type="Proteomes" id="UP000007014"/>
    </source>
</evidence>
<reference evidence="2 3" key="1">
    <citation type="journal article" date="2004" name="Nature">
        <title>Genome sequence of the ultrasmall unicellular red alga Cyanidioschyzon merolae 10D.</title>
        <authorList>
            <person name="Matsuzaki M."/>
            <person name="Misumi O."/>
            <person name="Shin-i T."/>
            <person name="Maruyama S."/>
            <person name="Takahara M."/>
            <person name="Miyagishima S."/>
            <person name="Mori T."/>
            <person name="Nishida K."/>
            <person name="Yagisawa F."/>
            <person name="Nishida K."/>
            <person name="Yoshida Y."/>
            <person name="Nishimura Y."/>
            <person name="Nakao S."/>
            <person name="Kobayashi T."/>
            <person name="Momoyama Y."/>
            <person name="Higashiyama T."/>
            <person name="Minoda A."/>
            <person name="Sano M."/>
            <person name="Nomoto H."/>
            <person name="Oishi K."/>
            <person name="Hayashi H."/>
            <person name="Ohta F."/>
            <person name="Nishizaka S."/>
            <person name="Haga S."/>
            <person name="Miura S."/>
            <person name="Morishita T."/>
            <person name="Kabeya Y."/>
            <person name="Terasawa K."/>
            <person name="Suzuki Y."/>
            <person name="Ishii Y."/>
            <person name="Asakawa S."/>
            <person name="Takano H."/>
            <person name="Ohta N."/>
            <person name="Kuroiwa H."/>
            <person name="Tanaka K."/>
            <person name="Shimizu N."/>
            <person name="Sugano S."/>
            <person name="Sato N."/>
            <person name="Nozaki H."/>
            <person name="Ogasawara N."/>
            <person name="Kohara Y."/>
            <person name="Kuroiwa T."/>
        </authorList>
    </citation>
    <scope>NUCLEOTIDE SEQUENCE [LARGE SCALE GENOMIC DNA]</scope>
    <source>
        <strain evidence="2 3">10D</strain>
    </source>
</reference>
<evidence type="ECO:0000259" key="1">
    <source>
        <dbReference type="Pfam" id="PF13358"/>
    </source>
</evidence>
<keyword evidence="3" id="KW-1185">Reference proteome</keyword>
<dbReference type="AlphaFoldDB" id="M1V9V2"/>
<name>M1V9V2_CYAM1</name>
<dbReference type="HOGENOM" id="CLU_2515853_0_0_1"/>
<reference evidence="2 3" key="2">
    <citation type="journal article" date="2007" name="BMC Biol.">
        <title>A 100%-complete sequence reveals unusually simple genomic features in the hot-spring red alga Cyanidioschyzon merolae.</title>
        <authorList>
            <person name="Nozaki H."/>
            <person name="Takano H."/>
            <person name="Misumi O."/>
            <person name="Terasawa K."/>
            <person name="Matsuzaki M."/>
            <person name="Maruyama S."/>
            <person name="Nishida K."/>
            <person name="Yagisawa F."/>
            <person name="Yoshida Y."/>
            <person name="Fujiwara T."/>
            <person name="Takio S."/>
            <person name="Tamura K."/>
            <person name="Chung S.J."/>
            <person name="Nakamura S."/>
            <person name="Kuroiwa H."/>
            <person name="Tanaka K."/>
            <person name="Sato N."/>
            <person name="Kuroiwa T."/>
        </authorList>
    </citation>
    <scope>NUCLEOTIDE SEQUENCE [LARGE SCALE GENOMIC DNA]</scope>
    <source>
        <strain evidence="2 3">10D</strain>
    </source>
</reference>
<dbReference type="InterPro" id="IPR038717">
    <property type="entry name" value="Tc1-like_DDE_dom"/>
</dbReference>
<dbReference type="InterPro" id="IPR036397">
    <property type="entry name" value="RNaseH_sf"/>
</dbReference>
<dbReference type="Gene3D" id="3.30.420.10">
    <property type="entry name" value="Ribonuclease H-like superfamily/Ribonuclease H"/>
    <property type="match status" value="1"/>
</dbReference>
<dbReference type="EMBL" id="AP006498">
    <property type="protein sequence ID" value="BAM81759.1"/>
    <property type="molecule type" value="Genomic_DNA"/>
</dbReference>
<sequence>MTLLDSDVSHSSIDVLDKLAFVHEKSVKQHVAGIGVELLFVPAYSPRLNPVESILCVVKSQFTCSRMNRRVARIRETAVLPQVAL</sequence>
<dbReference type="RefSeq" id="XP_005537795.1">
    <property type="nucleotide sequence ID" value="XM_005537738.1"/>
</dbReference>
<protein>
    <submittedName>
        <fullName evidence="2">Similar to transposase</fullName>
    </submittedName>
</protein>
<dbReference type="KEGG" id="cme:CYME_CMP116C"/>